<proteinExistence type="inferred from homology"/>
<sequence length="247" mass="27493">MTEGSADRGRPQDPAGYRPPRPGTQPDYDAPDYGSTRLRHPLRPLLRVPHGPTEISAPAMSPALYAPAPDMTRHAGGEALGERIIVAGRVLDEDGRPLRGTMLEIWQANAAGRYAHPGDTHDAPLDPHFTGQARVFTDDEGWYRFTTIRPGAYPWGNHHNAWRPVHIHYSLFGAGFAQRLITQMYFPGDPLLPLDPIFNATPDAAARERLVARFDLGITRPNHALGYRFDIVLRGRAATPFEEEHEE</sequence>
<keyword evidence="7" id="KW-1185">Reference proteome</keyword>
<evidence type="ECO:0000256" key="4">
    <source>
        <dbReference type="SAM" id="MobiDB-lite"/>
    </source>
</evidence>
<keyword evidence="3" id="KW-0560">Oxidoreductase</keyword>
<dbReference type="PANTHER" id="PTHR33711:SF10">
    <property type="entry name" value="INTRADIOL RING-CLEAVAGE DIOXYGENASES DOMAIN-CONTAINING PROTEIN"/>
    <property type="match status" value="1"/>
</dbReference>
<dbReference type="Proteomes" id="UP000223527">
    <property type="component" value="Unassembled WGS sequence"/>
</dbReference>
<comment type="similarity">
    <text evidence="1">Belongs to the intradiol ring-cleavage dioxygenase family.</text>
</comment>
<feature type="domain" description="Intradiol ring-cleavage dioxygenases" evidence="5">
    <location>
        <begin position="86"/>
        <end position="114"/>
    </location>
</feature>
<dbReference type="PANTHER" id="PTHR33711">
    <property type="entry name" value="DIOXYGENASE, PUTATIVE (AFU_ORTHOLOGUE AFUA_2G02910)-RELATED"/>
    <property type="match status" value="1"/>
</dbReference>
<dbReference type="InterPro" id="IPR012785">
    <property type="entry name" value="Protocat_dOase_b"/>
</dbReference>
<dbReference type="InterPro" id="IPR000627">
    <property type="entry name" value="Intradiol_dOase_C"/>
</dbReference>
<organism evidence="6 7">
    <name type="scientific">Teichococcus rhizosphaerae</name>
    <dbReference type="NCBI Taxonomy" id="1335062"/>
    <lineage>
        <taxon>Bacteria</taxon>
        <taxon>Pseudomonadati</taxon>
        <taxon>Pseudomonadota</taxon>
        <taxon>Alphaproteobacteria</taxon>
        <taxon>Acetobacterales</taxon>
        <taxon>Roseomonadaceae</taxon>
        <taxon>Roseomonas</taxon>
    </lineage>
</organism>
<keyword evidence="2 6" id="KW-0223">Dioxygenase</keyword>
<dbReference type="InterPro" id="IPR015889">
    <property type="entry name" value="Intradiol_dOase_core"/>
</dbReference>
<dbReference type="OrthoDB" id="9805815at2"/>
<evidence type="ECO:0000256" key="2">
    <source>
        <dbReference type="ARBA" id="ARBA00022964"/>
    </source>
</evidence>
<dbReference type="InterPro" id="IPR050770">
    <property type="entry name" value="Intradiol_RC_Dioxygenase"/>
</dbReference>
<evidence type="ECO:0000256" key="1">
    <source>
        <dbReference type="ARBA" id="ARBA00007825"/>
    </source>
</evidence>
<dbReference type="GO" id="GO:0019619">
    <property type="term" value="P:3,4-dihydroxybenzoate catabolic process"/>
    <property type="evidence" value="ECO:0007669"/>
    <property type="project" value="InterPro"/>
</dbReference>
<dbReference type="GO" id="GO:0018578">
    <property type="term" value="F:protocatechuate 3,4-dioxygenase activity"/>
    <property type="evidence" value="ECO:0007669"/>
    <property type="project" value="InterPro"/>
</dbReference>
<protein>
    <submittedName>
        <fullName evidence="6">Protocatechuate 3,4-dioxygenase subunit beta</fullName>
    </submittedName>
</protein>
<evidence type="ECO:0000313" key="6">
    <source>
        <dbReference type="EMBL" id="PHK96327.1"/>
    </source>
</evidence>
<name>A0A2C7AHV1_9PROT</name>
<dbReference type="SUPFAM" id="SSF49482">
    <property type="entry name" value="Aromatic compound dioxygenase"/>
    <property type="match status" value="1"/>
</dbReference>
<accession>A0A2C7AHV1</accession>
<dbReference type="GO" id="GO:0008199">
    <property type="term" value="F:ferric iron binding"/>
    <property type="evidence" value="ECO:0007669"/>
    <property type="project" value="InterPro"/>
</dbReference>
<dbReference type="EMBL" id="PDNU01000003">
    <property type="protein sequence ID" value="PHK96327.1"/>
    <property type="molecule type" value="Genomic_DNA"/>
</dbReference>
<feature type="compositionally biased region" description="Basic and acidic residues" evidence="4">
    <location>
        <begin position="1"/>
        <end position="11"/>
    </location>
</feature>
<feature type="region of interest" description="Disordered" evidence="4">
    <location>
        <begin position="1"/>
        <end position="42"/>
    </location>
</feature>
<dbReference type="PROSITE" id="PS00083">
    <property type="entry name" value="INTRADIOL_DIOXYGENAS"/>
    <property type="match status" value="1"/>
</dbReference>
<dbReference type="RefSeq" id="WP_099094057.1">
    <property type="nucleotide sequence ID" value="NZ_PDNU01000003.1"/>
</dbReference>
<evidence type="ECO:0000313" key="7">
    <source>
        <dbReference type="Proteomes" id="UP000223527"/>
    </source>
</evidence>
<gene>
    <name evidence="6" type="primary">pcaH</name>
    <name evidence="6" type="ORF">CR162_03015</name>
</gene>
<dbReference type="AlphaFoldDB" id="A0A2C7AHV1"/>
<comment type="caution">
    <text evidence="6">The sequence shown here is derived from an EMBL/GenBank/DDBJ whole genome shotgun (WGS) entry which is preliminary data.</text>
</comment>
<reference evidence="6 7" key="1">
    <citation type="submission" date="2017-10" db="EMBL/GenBank/DDBJ databases">
        <authorList>
            <person name="Banno H."/>
            <person name="Chua N.-H."/>
        </authorList>
    </citation>
    <scope>NUCLEOTIDE SEQUENCE [LARGE SCALE GENOMIC DNA]</scope>
    <source>
        <strain evidence="6 7">YW11</strain>
    </source>
</reference>
<dbReference type="NCBIfam" id="TIGR02422">
    <property type="entry name" value="protocat_beta"/>
    <property type="match status" value="1"/>
</dbReference>
<dbReference type="Pfam" id="PF12391">
    <property type="entry name" value="PCDO_beta_N"/>
    <property type="match status" value="1"/>
</dbReference>
<dbReference type="Gene3D" id="2.60.130.10">
    <property type="entry name" value="Aromatic compound dioxygenase"/>
    <property type="match status" value="1"/>
</dbReference>
<dbReference type="InterPro" id="IPR024756">
    <property type="entry name" value="PCDO_beta_N"/>
</dbReference>
<evidence type="ECO:0000259" key="5">
    <source>
        <dbReference type="PROSITE" id="PS00083"/>
    </source>
</evidence>
<evidence type="ECO:0000256" key="3">
    <source>
        <dbReference type="ARBA" id="ARBA00023002"/>
    </source>
</evidence>
<dbReference type="Pfam" id="PF00775">
    <property type="entry name" value="Dioxygenase_C"/>
    <property type="match status" value="1"/>
</dbReference>